<dbReference type="SMART" id="SM00855">
    <property type="entry name" value="PGAM"/>
    <property type="match status" value="1"/>
</dbReference>
<dbReference type="InterPro" id="IPR050275">
    <property type="entry name" value="PGM_Phosphatase"/>
</dbReference>
<sequence>MPPRLHFIRHAAGHHNLSQENQNIRDPLLTAHGEVQCAELAREIGEARMKSIDYIVASPLQRTLNTALCIFQKLLKEKPGLKIIALPELQETSLLPCDVGSPIEQLLDLYKDKPVDFSFVGENWIEKTTGPFSPHSRHLSERCKKARHFLRQQDKAEIAVVTHGALLHYLTEDWYQAMVGCGWSNCELRTYHFDTSTEESNANASIVEVYSNLVLRGPRSTLPSSEE</sequence>
<evidence type="ECO:0000313" key="1">
    <source>
        <dbReference type="EMBL" id="PSN73627.1"/>
    </source>
</evidence>
<keyword evidence="2" id="KW-1185">Reference proteome</keyword>
<evidence type="ECO:0000313" key="2">
    <source>
        <dbReference type="Proteomes" id="UP000240883"/>
    </source>
</evidence>
<gene>
    <name evidence="1" type="ORF">BS50DRAFT_483652</name>
</gene>
<dbReference type="Pfam" id="PF00300">
    <property type="entry name" value="His_Phos_1"/>
    <property type="match status" value="1"/>
</dbReference>
<protein>
    <submittedName>
        <fullName evidence="1">Phosphoglycerate mutase-like protein</fullName>
    </submittedName>
</protein>
<dbReference type="PANTHER" id="PTHR48100">
    <property type="entry name" value="BROAD-SPECIFICITY PHOSPHATASE YOR283W-RELATED"/>
    <property type="match status" value="1"/>
</dbReference>
<dbReference type="SUPFAM" id="SSF53254">
    <property type="entry name" value="Phosphoglycerate mutase-like"/>
    <property type="match status" value="1"/>
</dbReference>
<dbReference type="InterPro" id="IPR029033">
    <property type="entry name" value="His_PPase_superfam"/>
</dbReference>
<dbReference type="Proteomes" id="UP000240883">
    <property type="component" value="Unassembled WGS sequence"/>
</dbReference>
<dbReference type="GO" id="GO:0016791">
    <property type="term" value="F:phosphatase activity"/>
    <property type="evidence" value="ECO:0007669"/>
    <property type="project" value="TreeGrafter"/>
</dbReference>
<dbReference type="OrthoDB" id="496981at2759"/>
<proteinExistence type="predicted"/>
<name>A0A2T2P7I0_CORCC</name>
<dbReference type="CDD" id="cd07067">
    <property type="entry name" value="HP_PGM_like"/>
    <property type="match status" value="1"/>
</dbReference>
<dbReference type="Gene3D" id="3.40.50.1240">
    <property type="entry name" value="Phosphoglycerate mutase-like"/>
    <property type="match status" value="1"/>
</dbReference>
<dbReference type="EMBL" id="KZ678129">
    <property type="protein sequence ID" value="PSN73627.1"/>
    <property type="molecule type" value="Genomic_DNA"/>
</dbReference>
<dbReference type="GO" id="GO:0005737">
    <property type="term" value="C:cytoplasm"/>
    <property type="evidence" value="ECO:0007669"/>
    <property type="project" value="TreeGrafter"/>
</dbReference>
<dbReference type="AlphaFoldDB" id="A0A2T2P7I0"/>
<dbReference type="PANTHER" id="PTHR48100:SF54">
    <property type="entry name" value="PHOSPHATASE SPAC5H10.03-RELATED"/>
    <property type="match status" value="1"/>
</dbReference>
<reference evidence="1 2" key="1">
    <citation type="journal article" date="2018" name="Front. Microbiol.">
        <title>Genome-Wide Analysis of Corynespora cassiicola Leaf Fall Disease Putative Effectors.</title>
        <authorList>
            <person name="Lopez D."/>
            <person name="Ribeiro S."/>
            <person name="Label P."/>
            <person name="Fumanal B."/>
            <person name="Venisse J.S."/>
            <person name="Kohler A."/>
            <person name="de Oliveira R.R."/>
            <person name="Labutti K."/>
            <person name="Lipzen A."/>
            <person name="Lail K."/>
            <person name="Bauer D."/>
            <person name="Ohm R.A."/>
            <person name="Barry K.W."/>
            <person name="Spatafora J."/>
            <person name="Grigoriev I.V."/>
            <person name="Martin F.M."/>
            <person name="Pujade-Renaud V."/>
        </authorList>
    </citation>
    <scope>NUCLEOTIDE SEQUENCE [LARGE SCALE GENOMIC DNA]</scope>
    <source>
        <strain evidence="1 2">Philippines</strain>
    </source>
</reference>
<organism evidence="1 2">
    <name type="scientific">Corynespora cassiicola Philippines</name>
    <dbReference type="NCBI Taxonomy" id="1448308"/>
    <lineage>
        <taxon>Eukaryota</taxon>
        <taxon>Fungi</taxon>
        <taxon>Dikarya</taxon>
        <taxon>Ascomycota</taxon>
        <taxon>Pezizomycotina</taxon>
        <taxon>Dothideomycetes</taxon>
        <taxon>Pleosporomycetidae</taxon>
        <taxon>Pleosporales</taxon>
        <taxon>Corynesporascaceae</taxon>
        <taxon>Corynespora</taxon>
    </lineage>
</organism>
<accession>A0A2T2P7I0</accession>
<dbReference type="InterPro" id="IPR013078">
    <property type="entry name" value="His_Pase_superF_clade-1"/>
</dbReference>